<sequence length="450" mass="49508">MKAVFTCLQGSTRTRQQGAFSPGFVLMLIGAVTFLITTSSIIRAYQDHDRLSGIADIALLSASDSDEPSRDVDALLKANRMTADAHVQAGENGASLRLTSQSQDIPIGVKASTRLVQSSVEIAVVIDISESMRGEPLNQVKQGLEDFAEVLYAKERRNNNRVISLVPASGYVNLGPHPTFFEPASLLPSFSLQTLFAEKNWGSFLHPSVPGRNRQAFCAQLPEDLDGIVKSSQVSSRWIRALESAPGRGQSIWLQYDTRRPPLSHYADGTPLKAVYPSDNPENAYREDALASLGLFDSPDCGVSPILAMARTQHEYQQGIAQLYSGMNTNTAEGVLWAWRLLSPLWRGLWRDELADLPRDYDAPNTIKVMVLLSDGEHKENPAVRDKKQVALCREMKKQGIQVFSIGYGNNAQIVRQCAGPDGYYAANERNIRTVFGVIANTINDITLVK</sequence>
<dbReference type="EMBL" id="JMIB01000038">
    <property type="protein sequence ID" value="KDM90066.1"/>
    <property type="molecule type" value="Genomic_DNA"/>
</dbReference>
<dbReference type="STRING" id="1654360.EA58_19215"/>
<organism evidence="3 4">
    <name type="scientific">Photobacterium galatheae</name>
    <dbReference type="NCBI Taxonomy" id="1654360"/>
    <lineage>
        <taxon>Bacteria</taxon>
        <taxon>Pseudomonadati</taxon>
        <taxon>Pseudomonadota</taxon>
        <taxon>Gammaproteobacteria</taxon>
        <taxon>Vibrionales</taxon>
        <taxon>Vibrionaceae</taxon>
        <taxon>Photobacterium</taxon>
    </lineage>
</organism>
<keyword evidence="4" id="KW-1185">Reference proteome</keyword>
<evidence type="ECO:0000259" key="2">
    <source>
        <dbReference type="PROSITE" id="PS50234"/>
    </source>
</evidence>
<keyword evidence="1" id="KW-0812">Transmembrane</keyword>
<reference evidence="3 4" key="1">
    <citation type="submission" date="2014-04" db="EMBL/GenBank/DDBJ databases">
        <title>Draft genome sequence of Photobacterium halotolerans S2753: a solonamide, ngercheumicin and holomycin producer.</title>
        <authorList>
            <person name="Machado H.R."/>
            <person name="Gram L."/>
        </authorList>
    </citation>
    <scope>NUCLEOTIDE SEQUENCE [LARGE SCALE GENOMIC DNA]</scope>
    <source>
        <strain evidence="3 4">S2753</strain>
    </source>
</reference>
<dbReference type="PROSITE" id="PS50234">
    <property type="entry name" value="VWFA"/>
    <property type="match status" value="1"/>
</dbReference>
<dbReference type="OrthoDB" id="8988761at2"/>
<keyword evidence="1" id="KW-0472">Membrane</keyword>
<dbReference type="InterPro" id="IPR036465">
    <property type="entry name" value="vWFA_dom_sf"/>
</dbReference>
<dbReference type="Proteomes" id="UP000027192">
    <property type="component" value="Unassembled WGS sequence"/>
</dbReference>
<comment type="caution">
    <text evidence="3">The sequence shown here is derived from an EMBL/GenBank/DDBJ whole genome shotgun (WGS) entry which is preliminary data.</text>
</comment>
<keyword evidence="1" id="KW-1133">Transmembrane helix</keyword>
<name>A0A066RLR3_9GAMM</name>
<feature type="domain" description="VWFA" evidence="2">
    <location>
        <begin position="322"/>
        <end position="446"/>
    </location>
</feature>
<feature type="transmembrane region" description="Helical" evidence="1">
    <location>
        <begin position="20"/>
        <end position="42"/>
    </location>
</feature>
<accession>A0A066RLR3</accession>
<dbReference type="InterPro" id="IPR002035">
    <property type="entry name" value="VWF_A"/>
</dbReference>
<evidence type="ECO:0000313" key="4">
    <source>
        <dbReference type="Proteomes" id="UP000027192"/>
    </source>
</evidence>
<dbReference type="AlphaFoldDB" id="A0A066RLR3"/>
<gene>
    <name evidence="3" type="ORF">EA58_19215</name>
</gene>
<proteinExistence type="predicted"/>
<evidence type="ECO:0000313" key="3">
    <source>
        <dbReference type="EMBL" id="KDM90066.1"/>
    </source>
</evidence>
<protein>
    <recommendedName>
        <fullName evidence="2">VWFA domain-containing protein</fullName>
    </recommendedName>
</protein>
<dbReference type="RefSeq" id="WP_051642209.1">
    <property type="nucleotide sequence ID" value="NZ_JAGSGC010000008.1"/>
</dbReference>
<evidence type="ECO:0000256" key="1">
    <source>
        <dbReference type="SAM" id="Phobius"/>
    </source>
</evidence>
<dbReference type="Gene3D" id="3.40.50.410">
    <property type="entry name" value="von Willebrand factor, type A domain"/>
    <property type="match status" value="1"/>
</dbReference>
<dbReference type="SUPFAM" id="SSF53300">
    <property type="entry name" value="vWA-like"/>
    <property type="match status" value="1"/>
</dbReference>